<evidence type="ECO:0000256" key="2">
    <source>
        <dbReference type="ARBA" id="ARBA00022475"/>
    </source>
</evidence>
<proteinExistence type="predicted"/>
<keyword evidence="9" id="KW-1185">Reference proteome</keyword>
<comment type="caution">
    <text evidence="8">The sequence shown here is derived from an EMBL/GenBank/DDBJ whole genome shotgun (WGS) entry which is preliminary data.</text>
</comment>
<feature type="transmembrane region" description="Helical" evidence="7">
    <location>
        <begin position="6"/>
        <end position="26"/>
    </location>
</feature>
<keyword evidence="2" id="KW-1003">Cell membrane</keyword>
<dbReference type="Pfam" id="PF03279">
    <property type="entry name" value="Lip_A_acyltrans"/>
    <property type="match status" value="1"/>
</dbReference>
<evidence type="ECO:0000313" key="8">
    <source>
        <dbReference type="EMBL" id="MEA5141598.1"/>
    </source>
</evidence>
<evidence type="ECO:0000256" key="6">
    <source>
        <dbReference type="ARBA" id="ARBA00023315"/>
    </source>
</evidence>
<sequence>MLFFKLLSLLPLWILYGISDFAYFILFRVLKYRKKVVIENLKNSFPEKTEIEIQQIAKAFYHNLADIFIEFFKGMSMSEREINKRIEIGNLEAITEYINQGTPVIIVGGHQGNWELVIHVLSLHGIKMDIVYQPLSNAFFEKLTYKIRTRFGAFVIPKNDSIKLTFERKNIPRALCLAADQIPHHWKSAYWTNFLNQDSAFFTGTEKIARKFHYPVVFLGLEKSHRGYYKYTFEKIAEAPYEHLASGEILERFIQRLEKSVQKNPSCYLWSHRRWKHKRSENDIIKTHL</sequence>
<protein>
    <submittedName>
        <fullName evidence="8">Lysophospholipid acyltransferase family protein</fullName>
    </submittedName>
</protein>
<evidence type="ECO:0000256" key="7">
    <source>
        <dbReference type="SAM" id="Phobius"/>
    </source>
</evidence>
<gene>
    <name evidence="8" type="ORF">VB248_20760</name>
</gene>
<dbReference type="PANTHER" id="PTHR30606">
    <property type="entry name" value="LIPID A BIOSYNTHESIS LAUROYL ACYLTRANSFERASE"/>
    <property type="match status" value="1"/>
</dbReference>
<dbReference type="RefSeq" id="WP_323298754.1">
    <property type="nucleotide sequence ID" value="NZ_JAYFUM010000029.1"/>
</dbReference>
<keyword evidence="3" id="KW-0997">Cell inner membrane</keyword>
<accession>A0ABU5QG72</accession>
<evidence type="ECO:0000256" key="4">
    <source>
        <dbReference type="ARBA" id="ARBA00022679"/>
    </source>
</evidence>
<dbReference type="Proteomes" id="UP001302949">
    <property type="component" value="Unassembled WGS sequence"/>
</dbReference>
<name>A0ABU5QG72_9BACT</name>
<dbReference type="GO" id="GO:0016746">
    <property type="term" value="F:acyltransferase activity"/>
    <property type="evidence" value="ECO:0007669"/>
    <property type="project" value="UniProtKB-KW"/>
</dbReference>
<keyword evidence="7" id="KW-1133">Transmembrane helix</keyword>
<keyword evidence="7" id="KW-0812">Transmembrane</keyword>
<reference evidence="8 9" key="1">
    <citation type="submission" date="2023-12" db="EMBL/GenBank/DDBJ databases">
        <title>Novel species of the genus Arcicella isolated from rivers.</title>
        <authorList>
            <person name="Lu H."/>
        </authorList>
    </citation>
    <scope>NUCLEOTIDE SEQUENCE [LARGE SCALE GENOMIC DNA]</scope>
    <source>
        <strain evidence="8 9">KCTC 23307</strain>
    </source>
</reference>
<evidence type="ECO:0000256" key="5">
    <source>
        <dbReference type="ARBA" id="ARBA00023136"/>
    </source>
</evidence>
<dbReference type="InterPro" id="IPR004960">
    <property type="entry name" value="LipA_acyltrans"/>
</dbReference>
<dbReference type="EMBL" id="JAYFUM010000029">
    <property type="protein sequence ID" value="MEA5141598.1"/>
    <property type="molecule type" value="Genomic_DNA"/>
</dbReference>
<comment type="subcellular location">
    <subcellularLocation>
        <location evidence="1">Cell inner membrane</location>
    </subcellularLocation>
</comment>
<keyword evidence="6 8" id="KW-0012">Acyltransferase</keyword>
<evidence type="ECO:0000313" key="9">
    <source>
        <dbReference type="Proteomes" id="UP001302949"/>
    </source>
</evidence>
<keyword evidence="4" id="KW-0808">Transferase</keyword>
<keyword evidence="5 7" id="KW-0472">Membrane</keyword>
<dbReference type="CDD" id="cd07984">
    <property type="entry name" value="LPLAT_LABLAT-like"/>
    <property type="match status" value="1"/>
</dbReference>
<evidence type="ECO:0000256" key="1">
    <source>
        <dbReference type="ARBA" id="ARBA00004533"/>
    </source>
</evidence>
<evidence type="ECO:0000256" key="3">
    <source>
        <dbReference type="ARBA" id="ARBA00022519"/>
    </source>
</evidence>
<organism evidence="8 9">
    <name type="scientific">Arcicella rigui</name>
    <dbReference type="NCBI Taxonomy" id="797020"/>
    <lineage>
        <taxon>Bacteria</taxon>
        <taxon>Pseudomonadati</taxon>
        <taxon>Bacteroidota</taxon>
        <taxon>Cytophagia</taxon>
        <taxon>Cytophagales</taxon>
        <taxon>Flectobacillaceae</taxon>
        <taxon>Arcicella</taxon>
    </lineage>
</organism>
<dbReference type="PANTHER" id="PTHR30606:SF10">
    <property type="entry name" value="PHOSPHATIDYLINOSITOL MANNOSIDE ACYLTRANSFERASE"/>
    <property type="match status" value="1"/>
</dbReference>